<feature type="domain" description="RING-type" evidence="5">
    <location>
        <begin position="16"/>
        <end position="56"/>
    </location>
</feature>
<dbReference type="AlphaFoldDB" id="A0A8C8S9W0"/>
<dbReference type="Pfam" id="PF13765">
    <property type="entry name" value="PRY"/>
    <property type="match status" value="1"/>
</dbReference>
<dbReference type="Proteomes" id="UP000694393">
    <property type="component" value="Unplaced"/>
</dbReference>
<evidence type="ECO:0000313" key="9">
    <source>
        <dbReference type="Proteomes" id="UP000694393"/>
    </source>
</evidence>
<dbReference type="CDD" id="cd12888">
    <property type="entry name" value="SPRY_PRY_TRIM7_like"/>
    <property type="match status" value="1"/>
</dbReference>
<keyword evidence="3" id="KW-0862">Zinc</keyword>
<keyword evidence="2 4" id="KW-0863">Zinc-finger</keyword>
<keyword evidence="9" id="KW-1185">Reference proteome</keyword>
<keyword evidence="1" id="KW-0479">Metal-binding</keyword>
<proteinExistence type="predicted"/>
<protein>
    <recommendedName>
        <fullName evidence="10">TRI27 protein</fullName>
    </recommendedName>
</protein>
<dbReference type="InterPro" id="IPR013320">
    <property type="entry name" value="ConA-like_dom_sf"/>
</dbReference>
<dbReference type="SMART" id="SM00336">
    <property type="entry name" value="BBOX"/>
    <property type="match status" value="1"/>
</dbReference>
<dbReference type="SMART" id="SM00589">
    <property type="entry name" value="PRY"/>
    <property type="match status" value="1"/>
</dbReference>
<evidence type="ECO:0000313" key="8">
    <source>
        <dbReference type="Ensembl" id="ENSPCEP00000015983.1"/>
    </source>
</evidence>
<dbReference type="Pfam" id="PF00622">
    <property type="entry name" value="SPRY"/>
    <property type="match status" value="1"/>
</dbReference>
<dbReference type="Gene3D" id="3.30.160.60">
    <property type="entry name" value="Classic Zinc Finger"/>
    <property type="match status" value="1"/>
</dbReference>
<accession>A0A8C8S9W0</accession>
<dbReference type="FunFam" id="2.60.120.920:FF:000004">
    <property type="entry name" value="Butyrophilin subfamily 1 member A1"/>
    <property type="match status" value="1"/>
</dbReference>
<dbReference type="SUPFAM" id="SSF49899">
    <property type="entry name" value="Concanavalin A-like lectins/glucanases"/>
    <property type="match status" value="1"/>
</dbReference>
<feature type="domain" description="B box-type" evidence="6">
    <location>
        <begin position="89"/>
        <end position="130"/>
    </location>
</feature>
<dbReference type="InterPro" id="IPR000315">
    <property type="entry name" value="Znf_B-box"/>
</dbReference>
<dbReference type="GO" id="GO:0016567">
    <property type="term" value="P:protein ubiquitination"/>
    <property type="evidence" value="ECO:0007669"/>
    <property type="project" value="InterPro"/>
</dbReference>
<dbReference type="InterPro" id="IPR003879">
    <property type="entry name" value="Butyrophylin_SPRY"/>
</dbReference>
<dbReference type="Pfam" id="PF15227">
    <property type="entry name" value="zf-C3HC4_4"/>
    <property type="match status" value="1"/>
</dbReference>
<evidence type="ECO:0000256" key="2">
    <source>
        <dbReference type="ARBA" id="ARBA00022771"/>
    </source>
</evidence>
<evidence type="ECO:0000256" key="3">
    <source>
        <dbReference type="ARBA" id="ARBA00022833"/>
    </source>
</evidence>
<dbReference type="PROSITE" id="PS50188">
    <property type="entry name" value="B302_SPRY"/>
    <property type="match status" value="1"/>
</dbReference>
<dbReference type="Pfam" id="PF00643">
    <property type="entry name" value="zf-B_box"/>
    <property type="match status" value="1"/>
</dbReference>
<evidence type="ECO:0000259" key="7">
    <source>
        <dbReference type="PROSITE" id="PS50188"/>
    </source>
</evidence>
<dbReference type="InterPro" id="IPR003877">
    <property type="entry name" value="SPRY_dom"/>
</dbReference>
<dbReference type="InterPro" id="IPR001841">
    <property type="entry name" value="Znf_RING"/>
</dbReference>
<dbReference type="InterPro" id="IPR001870">
    <property type="entry name" value="B30.2/SPRY"/>
</dbReference>
<dbReference type="InterPro" id="IPR006574">
    <property type="entry name" value="PRY"/>
</dbReference>
<feature type="domain" description="B30.2/SPRY" evidence="7">
    <location>
        <begin position="192"/>
        <end position="381"/>
    </location>
</feature>
<dbReference type="Gene3D" id="2.60.120.920">
    <property type="match status" value="1"/>
</dbReference>
<name>A0A8C8S9W0_9SAUR</name>
<dbReference type="InterPro" id="IPR013083">
    <property type="entry name" value="Znf_RING/FYVE/PHD"/>
</dbReference>
<evidence type="ECO:0000256" key="1">
    <source>
        <dbReference type="ARBA" id="ARBA00022723"/>
    </source>
</evidence>
<evidence type="ECO:0000259" key="6">
    <source>
        <dbReference type="PROSITE" id="PS50119"/>
    </source>
</evidence>
<dbReference type="InterPro" id="IPR050143">
    <property type="entry name" value="TRIM/RBCC"/>
</dbReference>
<dbReference type="SMART" id="SM00504">
    <property type="entry name" value="Ubox"/>
    <property type="match status" value="1"/>
</dbReference>
<dbReference type="InterPro" id="IPR017907">
    <property type="entry name" value="Znf_RING_CS"/>
</dbReference>
<dbReference type="PANTHER" id="PTHR24103">
    <property type="entry name" value="E3 UBIQUITIN-PROTEIN LIGASE TRIM"/>
    <property type="match status" value="1"/>
</dbReference>
<sequence length="381" mass="44004">QNSGGISKTLQDETSCPICLEYFKDPVVLDCDHNFCRACITQCWEGSQTLSCPQCRQTCPEKNLRPNRQLRNIVEAARGLRLQSAREAETEGLCEKHREPLKLFCKDDQIPICVVCDRSKEHRDHRVIPAEEAAEEFKVRPTLSLFLLLLQRKTQTERQKIVSEFQQLRQFLEEQERLLLAQLEKLEKEMGMFHTDNITTLSEEISHSVMTVTLDPDTAHPQLVLSEDGKRVRWGHTRQDLPNNPERFDTALCVLGREGFTSGRHCWEVEVGGWQCWGVGVARESVQRKREISYSPEEGIWAVWRWGDQFWALTSPKTLLPQSRVPSRIRVCLDCDWGQVTFFRAGDEAPIFTFLPGSVPGERIRPWLWVWDTNTGLRLCP</sequence>
<organism evidence="8 9">
    <name type="scientific">Pelusios castaneus</name>
    <name type="common">West African mud turtle</name>
    <dbReference type="NCBI Taxonomy" id="367368"/>
    <lineage>
        <taxon>Eukaryota</taxon>
        <taxon>Metazoa</taxon>
        <taxon>Chordata</taxon>
        <taxon>Craniata</taxon>
        <taxon>Vertebrata</taxon>
        <taxon>Euteleostomi</taxon>
        <taxon>Archelosauria</taxon>
        <taxon>Testudinata</taxon>
        <taxon>Testudines</taxon>
        <taxon>Pleurodira</taxon>
        <taxon>Pelomedusidae</taxon>
        <taxon>Pelusios</taxon>
    </lineage>
</organism>
<dbReference type="PROSITE" id="PS00518">
    <property type="entry name" value="ZF_RING_1"/>
    <property type="match status" value="1"/>
</dbReference>
<dbReference type="InterPro" id="IPR043136">
    <property type="entry name" value="B30.2/SPRY_sf"/>
</dbReference>
<dbReference type="PRINTS" id="PR01407">
    <property type="entry name" value="BUTYPHLNCDUF"/>
</dbReference>
<dbReference type="SMART" id="SM00449">
    <property type="entry name" value="SPRY"/>
    <property type="match status" value="1"/>
</dbReference>
<dbReference type="SUPFAM" id="SSF57850">
    <property type="entry name" value="RING/U-box"/>
    <property type="match status" value="1"/>
</dbReference>
<dbReference type="GO" id="GO:0004842">
    <property type="term" value="F:ubiquitin-protein transferase activity"/>
    <property type="evidence" value="ECO:0007669"/>
    <property type="project" value="InterPro"/>
</dbReference>
<dbReference type="InterPro" id="IPR003613">
    <property type="entry name" value="Ubox_domain"/>
</dbReference>
<dbReference type="Ensembl" id="ENSPCET00000016546.1">
    <property type="protein sequence ID" value="ENSPCEP00000015983.1"/>
    <property type="gene ID" value="ENSPCEG00000012596.1"/>
</dbReference>
<dbReference type="GO" id="GO:0008270">
    <property type="term" value="F:zinc ion binding"/>
    <property type="evidence" value="ECO:0007669"/>
    <property type="project" value="UniProtKB-KW"/>
</dbReference>
<dbReference type="SUPFAM" id="SSF57845">
    <property type="entry name" value="B-box zinc-binding domain"/>
    <property type="match status" value="1"/>
</dbReference>
<dbReference type="PROSITE" id="PS50119">
    <property type="entry name" value="ZF_BBOX"/>
    <property type="match status" value="1"/>
</dbReference>
<dbReference type="SMART" id="SM00184">
    <property type="entry name" value="RING"/>
    <property type="match status" value="1"/>
</dbReference>
<evidence type="ECO:0008006" key="10">
    <source>
        <dbReference type="Google" id="ProtNLM"/>
    </source>
</evidence>
<dbReference type="CDD" id="cd19762">
    <property type="entry name" value="Bbox2_TRIM7-like"/>
    <property type="match status" value="1"/>
</dbReference>
<dbReference type="PROSITE" id="PS50089">
    <property type="entry name" value="ZF_RING_2"/>
    <property type="match status" value="1"/>
</dbReference>
<reference evidence="8" key="2">
    <citation type="submission" date="2025-09" db="UniProtKB">
        <authorList>
            <consortium name="Ensembl"/>
        </authorList>
    </citation>
    <scope>IDENTIFICATION</scope>
</reference>
<evidence type="ECO:0000256" key="4">
    <source>
        <dbReference type="PROSITE-ProRule" id="PRU00024"/>
    </source>
</evidence>
<reference evidence="8" key="1">
    <citation type="submission" date="2025-08" db="UniProtKB">
        <authorList>
            <consortium name="Ensembl"/>
        </authorList>
    </citation>
    <scope>IDENTIFICATION</scope>
</reference>
<dbReference type="CDD" id="cd16594">
    <property type="entry name" value="RING-HC_TRIM7-like_C-IV"/>
    <property type="match status" value="1"/>
</dbReference>
<evidence type="ECO:0000259" key="5">
    <source>
        <dbReference type="PROSITE" id="PS50089"/>
    </source>
</evidence>
<dbReference type="Gene3D" id="3.30.40.10">
    <property type="entry name" value="Zinc/RING finger domain, C3HC4 (zinc finger)"/>
    <property type="match status" value="1"/>
</dbReference>